<dbReference type="PROSITE" id="PS51352">
    <property type="entry name" value="THIOREDOXIN_2"/>
    <property type="match status" value="1"/>
</dbReference>
<dbReference type="PANTHER" id="PTHR32234:SF0">
    <property type="entry name" value="THIOL:DISULFIDE INTERCHANGE PROTEIN DSBD"/>
    <property type="match status" value="1"/>
</dbReference>
<evidence type="ECO:0000313" key="2">
    <source>
        <dbReference type="EMBL" id="RRJ90838.1"/>
    </source>
</evidence>
<dbReference type="AlphaFoldDB" id="A0A3P3W8S4"/>
<dbReference type="GO" id="GO:0045454">
    <property type="term" value="P:cell redox homeostasis"/>
    <property type="evidence" value="ECO:0007669"/>
    <property type="project" value="TreeGrafter"/>
</dbReference>
<dbReference type="PANTHER" id="PTHR32234">
    <property type="entry name" value="THIOL:DISULFIDE INTERCHANGE PROTEIN DSBD"/>
    <property type="match status" value="1"/>
</dbReference>
<dbReference type="InterPro" id="IPR036249">
    <property type="entry name" value="Thioredoxin-like_sf"/>
</dbReference>
<reference evidence="2 3" key="1">
    <citation type="submission" date="2018-11" db="EMBL/GenBank/DDBJ databases">
        <title>Flavobacterium sp. nov., YIM 102600 draft genome.</title>
        <authorList>
            <person name="Li G."/>
            <person name="Jiang Y."/>
        </authorList>
    </citation>
    <scope>NUCLEOTIDE SEQUENCE [LARGE SCALE GENOMIC DNA]</scope>
    <source>
        <strain evidence="2 3">YIM 102600</strain>
    </source>
</reference>
<dbReference type="OrthoDB" id="9811036at2"/>
<dbReference type="Pfam" id="PF00085">
    <property type="entry name" value="Thioredoxin"/>
    <property type="match status" value="1"/>
</dbReference>
<dbReference type="SUPFAM" id="SSF52833">
    <property type="entry name" value="Thioredoxin-like"/>
    <property type="match status" value="1"/>
</dbReference>
<keyword evidence="3" id="KW-1185">Reference proteome</keyword>
<organism evidence="2 3">
    <name type="scientific">Flavobacterium macacae</name>
    <dbReference type="NCBI Taxonomy" id="2488993"/>
    <lineage>
        <taxon>Bacteria</taxon>
        <taxon>Pseudomonadati</taxon>
        <taxon>Bacteroidota</taxon>
        <taxon>Flavobacteriia</taxon>
        <taxon>Flavobacteriales</taxon>
        <taxon>Flavobacteriaceae</taxon>
        <taxon>Flavobacterium</taxon>
    </lineage>
</organism>
<evidence type="ECO:0000259" key="1">
    <source>
        <dbReference type="PROSITE" id="PS51352"/>
    </source>
</evidence>
<comment type="caution">
    <text evidence="2">The sequence shown here is derived from an EMBL/GenBank/DDBJ whole genome shotgun (WGS) entry which is preliminary data.</text>
</comment>
<accession>A0A3P3W8S4</accession>
<name>A0A3P3W8S4_9FLAO</name>
<dbReference type="Proteomes" id="UP000271937">
    <property type="component" value="Unassembled WGS sequence"/>
</dbReference>
<dbReference type="GO" id="GO:0015035">
    <property type="term" value="F:protein-disulfide reductase activity"/>
    <property type="evidence" value="ECO:0007669"/>
    <property type="project" value="TreeGrafter"/>
</dbReference>
<proteinExistence type="predicted"/>
<dbReference type="Gene3D" id="3.40.30.10">
    <property type="entry name" value="Glutaredoxin"/>
    <property type="match status" value="1"/>
</dbReference>
<feature type="domain" description="Thioredoxin" evidence="1">
    <location>
        <begin position="1"/>
        <end position="121"/>
    </location>
</feature>
<dbReference type="CDD" id="cd02947">
    <property type="entry name" value="TRX_family"/>
    <property type="match status" value="1"/>
</dbReference>
<protein>
    <submittedName>
        <fullName evidence="2">Thioredoxin</fullName>
    </submittedName>
</protein>
<evidence type="ECO:0000313" key="3">
    <source>
        <dbReference type="Proteomes" id="UP000271937"/>
    </source>
</evidence>
<dbReference type="EMBL" id="RQVR01000010">
    <property type="protein sequence ID" value="RRJ90838.1"/>
    <property type="molecule type" value="Genomic_DNA"/>
</dbReference>
<sequence>MKKTAATEISFTTKGYRQALVLAKTSRKKIFIDAYATWCGPCRQLQKTTFKDAKAAAYFNKNFINLAIDIEKGEGTDLAKRWKIEALPTLLILDEKGNIIADHVGYVDGNGLIEFAKQASVR</sequence>
<dbReference type="InterPro" id="IPR013766">
    <property type="entry name" value="Thioredoxin_domain"/>
</dbReference>
<gene>
    <name evidence="2" type="ORF">EG849_09930</name>
</gene>